<dbReference type="GO" id="GO:0006402">
    <property type="term" value="P:mRNA catabolic process"/>
    <property type="evidence" value="ECO:0007669"/>
    <property type="project" value="TreeGrafter"/>
</dbReference>
<comment type="caution">
    <text evidence="3">The sequence shown here is derived from an EMBL/GenBank/DDBJ whole genome shotgun (WGS) entry which is preliminary data.</text>
</comment>
<evidence type="ECO:0000256" key="1">
    <source>
        <dbReference type="SAM" id="MobiDB-lite"/>
    </source>
</evidence>
<dbReference type="InterPro" id="IPR001900">
    <property type="entry name" value="RNase_II/R"/>
</dbReference>
<name>A0A5J4YVF8_PORPP</name>
<dbReference type="OrthoDB" id="5316at2759"/>
<dbReference type="PANTHER" id="PTHR23355">
    <property type="entry name" value="RIBONUCLEASE"/>
    <property type="match status" value="1"/>
</dbReference>
<proteinExistence type="predicted"/>
<dbReference type="GO" id="GO:0000932">
    <property type="term" value="C:P-body"/>
    <property type="evidence" value="ECO:0007669"/>
    <property type="project" value="TreeGrafter"/>
</dbReference>
<dbReference type="GO" id="GO:0000175">
    <property type="term" value="F:3'-5'-RNA exonuclease activity"/>
    <property type="evidence" value="ECO:0007669"/>
    <property type="project" value="TreeGrafter"/>
</dbReference>
<feature type="region of interest" description="Disordered" evidence="1">
    <location>
        <begin position="43"/>
        <end position="68"/>
    </location>
</feature>
<reference evidence="4" key="1">
    <citation type="journal article" date="2019" name="Nat. Commun.">
        <title>Expansion of phycobilisome linker gene families in mesophilic red algae.</title>
        <authorList>
            <person name="Lee J."/>
            <person name="Kim D."/>
            <person name="Bhattacharya D."/>
            <person name="Yoon H.S."/>
        </authorList>
    </citation>
    <scope>NUCLEOTIDE SEQUENCE [LARGE SCALE GENOMIC DNA]</scope>
    <source>
        <strain evidence="4">CCMP 1328</strain>
    </source>
</reference>
<dbReference type="GO" id="GO:0003723">
    <property type="term" value="F:RNA binding"/>
    <property type="evidence" value="ECO:0007669"/>
    <property type="project" value="InterPro"/>
</dbReference>
<dbReference type="AlphaFoldDB" id="A0A5J4YVF8"/>
<dbReference type="SMART" id="SM00955">
    <property type="entry name" value="RNB"/>
    <property type="match status" value="1"/>
</dbReference>
<gene>
    <name evidence="3" type="ORF">FVE85_3083</name>
</gene>
<organism evidence="3 4">
    <name type="scientific">Porphyridium purpureum</name>
    <name type="common">Red alga</name>
    <name type="synonym">Porphyridium cruentum</name>
    <dbReference type="NCBI Taxonomy" id="35688"/>
    <lineage>
        <taxon>Eukaryota</taxon>
        <taxon>Rhodophyta</taxon>
        <taxon>Bangiophyceae</taxon>
        <taxon>Porphyridiales</taxon>
        <taxon>Porphyridiaceae</taxon>
        <taxon>Porphyridium</taxon>
    </lineage>
</organism>
<dbReference type="InterPro" id="IPR012340">
    <property type="entry name" value="NA-bd_OB-fold"/>
</dbReference>
<evidence type="ECO:0000259" key="2">
    <source>
        <dbReference type="SMART" id="SM00955"/>
    </source>
</evidence>
<evidence type="ECO:0000313" key="3">
    <source>
        <dbReference type="EMBL" id="KAA8494842.1"/>
    </source>
</evidence>
<protein>
    <submittedName>
        <fullName evidence="3">Putative ribonuclease</fullName>
    </submittedName>
</protein>
<accession>A0A5J4YVF8</accession>
<dbReference type="Pfam" id="PF00773">
    <property type="entry name" value="RNB"/>
    <property type="match status" value="1"/>
</dbReference>
<dbReference type="EMBL" id="VRMN01000004">
    <property type="protein sequence ID" value="KAA8494842.1"/>
    <property type="molecule type" value="Genomic_DNA"/>
</dbReference>
<dbReference type="SUPFAM" id="SSF50249">
    <property type="entry name" value="Nucleic acid-binding proteins"/>
    <property type="match status" value="1"/>
</dbReference>
<evidence type="ECO:0000313" key="4">
    <source>
        <dbReference type="Proteomes" id="UP000324585"/>
    </source>
</evidence>
<dbReference type="PANTHER" id="PTHR23355:SF9">
    <property type="entry name" value="DIS3-LIKE EXONUCLEASE 2"/>
    <property type="match status" value="1"/>
</dbReference>
<feature type="domain" description="RNB" evidence="2">
    <location>
        <begin position="405"/>
        <end position="664"/>
    </location>
</feature>
<dbReference type="InterPro" id="IPR050180">
    <property type="entry name" value="RNR_Ribonuclease"/>
</dbReference>
<sequence length="796" mass="87938">MDVRGTMKDSCVKAVEISPVAFVSTCVHNSHADVRRETRACRAPGVGRNAGGMQSVPRRAAPGGASKSTLRRVSMTVDVSASTSRNIDSARSNHFVSKMPKENAVVEVWRSKRLVWGIVTELQEKHVVVDLVQPQDMQVLRNVRVSLDEVVGTWGSSSVISSSADADEEPVHILAAKISRATAVLQKAAPRSLNLEKLHAKMARLEKGNPKSHISSATVADFFYAQRVLRVPSDPDVERICAGLVLASDSVKFKRGAPGTGWRALPGSVAASRAANAFELECAAILNASEHSPASSSAEQAKQVVWSAEHLQLLRALEVFAISGPPASTFPKSARAPLSALGFGHSQSETKRFLQRIGFWSKSDLDENGNRTSWAFPEHILEAAREQRDAAFQRRSQLQQSQRSRSAKQSTFSSTAYCIDDKSATFRDDAVSCRLVTVADQRLIRVCVHVADVDAVVPRDSAVDLVARDRAQSIYLPRGPLHMLPAFVVEAASFSTDLPTEAITIDFMVNPERNEVVSWDISRNVVPAVHVLTFEQAIDLLKAAPEGPLSQWLALLKEATNTLLRVLPADQPRRQFRADFMSVRSAQRGKAVVVDKYEFSEVHEVLDSVLNVAGHYIREFARKHRAYLPERRGSRYFAMRCGTAPMRKYMDLAIQRQIKAVLTGHEPSRREQMVQLNKWIESRLVENKQVVQEQRQVYLYEALADHCAKRKASSVGGSAIMDATVISRNANKVRVRLLQTGLSAVALVNANGVLSSQDKKTKSRKLLQPNDPCQVLVEHVDVQTRQIRIRILAESE</sequence>
<keyword evidence="4" id="KW-1185">Reference proteome</keyword>
<dbReference type="Proteomes" id="UP000324585">
    <property type="component" value="Unassembled WGS sequence"/>
</dbReference>